<dbReference type="InterPro" id="IPR042104">
    <property type="entry name" value="PKS_dehydratase_sf"/>
</dbReference>
<dbReference type="InterPro" id="IPR013217">
    <property type="entry name" value="Methyltransf_12"/>
</dbReference>
<comment type="caution">
    <text evidence="8">Lacks conserved residue(s) required for the propagation of feature annotation.</text>
</comment>
<evidence type="ECO:0000259" key="10">
    <source>
        <dbReference type="PROSITE" id="PS52004"/>
    </source>
</evidence>
<gene>
    <name evidence="12" type="primary">PKS8</name>
</gene>
<dbReference type="SMART" id="SM00823">
    <property type="entry name" value="PKS_PP"/>
    <property type="match status" value="1"/>
</dbReference>
<dbReference type="Gene3D" id="3.40.50.150">
    <property type="entry name" value="Vaccinia Virus protein VP39"/>
    <property type="match status" value="1"/>
</dbReference>
<dbReference type="InterPro" id="IPR032821">
    <property type="entry name" value="PKS_assoc"/>
</dbReference>
<dbReference type="InterPro" id="IPR001227">
    <property type="entry name" value="Ac_transferase_dom_sf"/>
</dbReference>
<evidence type="ECO:0000256" key="3">
    <source>
        <dbReference type="ARBA" id="ARBA00022679"/>
    </source>
</evidence>
<dbReference type="GO" id="GO:0044550">
    <property type="term" value="P:secondary metabolite biosynthetic process"/>
    <property type="evidence" value="ECO:0007669"/>
    <property type="project" value="TreeGrafter"/>
</dbReference>
<dbReference type="CDD" id="cd05195">
    <property type="entry name" value="enoyl_red"/>
    <property type="match status" value="1"/>
</dbReference>
<protein>
    <submittedName>
        <fullName evidence="12">Polyketide synthase</fullName>
    </submittedName>
</protein>
<dbReference type="InterPro" id="IPR020843">
    <property type="entry name" value="ER"/>
</dbReference>
<dbReference type="Gene3D" id="3.40.47.10">
    <property type="match status" value="1"/>
</dbReference>
<keyword evidence="5" id="KW-0560">Oxidoreductase</keyword>
<dbReference type="SMART" id="SM00827">
    <property type="entry name" value="PKS_AT"/>
    <property type="match status" value="1"/>
</dbReference>
<dbReference type="Pfam" id="PF14765">
    <property type="entry name" value="PS-DH"/>
    <property type="match status" value="1"/>
</dbReference>
<feature type="region of interest" description="C-terminal hotdog fold" evidence="8">
    <location>
        <begin position="1160"/>
        <end position="1303"/>
    </location>
</feature>
<dbReference type="InterPro" id="IPR049900">
    <property type="entry name" value="PKS_mFAS_DH"/>
</dbReference>
<dbReference type="InterPro" id="IPR011032">
    <property type="entry name" value="GroES-like_sf"/>
</dbReference>
<evidence type="ECO:0000256" key="7">
    <source>
        <dbReference type="ARBA" id="ARBA00023315"/>
    </source>
</evidence>
<dbReference type="PANTHER" id="PTHR43775">
    <property type="entry name" value="FATTY ACID SYNTHASE"/>
    <property type="match status" value="1"/>
</dbReference>
<dbReference type="GO" id="GO:0006633">
    <property type="term" value="P:fatty acid biosynthetic process"/>
    <property type="evidence" value="ECO:0007669"/>
    <property type="project" value="TreeGrafter"/>
</dbReference>
<dbReference type="Gene3D" id="3.10.129.110">
    <property type="entry name" value="Polyketide synthase dehydratase"/>
    <property type="match status" value="1"/>
</dbReference>
<dbReference type="Pfam" id="PF08659">
    <property type="entry name" value="KR"/>
    <property type="match status" value="1"/>
</dbReference>
<feature type="region of interest" description="N-terminal hotdog fold" evidence="8">
    <location>
        <begin position="997"/>
        <end position="1131"/>
    </location>
</feature>
<keyword evidence="2" id="KW-0597">Phosphoprotein</keyword>
<dbReference type="PROSITE" id="PS50075">
    <property type="entry name" value="CARRIER"/>
    <property type="match status" value="1"/>
</dbReference>
<dbReference type="EMBL" id="MN317143">
    <property type="protein sequence ID" value="QIX11477.1"/>
    <property type="molecule type" value="Genomic_DNA"/>
</dbReference>
<dbReference type="Gene3D" id="3.40.366.10">
    <property type="entry name" value="Malonyl-Coenzyme A Acyl Carrier Protein, domain 2"/>
    <property type="match status" value="1"/>
</dbReference>
<dbReference type="InterPro" id="IPR020807">
    <property type="entry name" value="PKS_DH"/>
</dbReference>
<dbReference type="InterPro" id="IPR014043">
    <property type="entry name" value="Acyl_transferase_dom"/>
</dbReference>
<feature type="domain" description="PKS/mFAS DH" evidence="11">
    <location>
        <begin position="997"/>
        <end position="1303"/>
    </location>
</feature>
<evidence type="ECO:0000256" key="2">
    <source>
        <dbReference type="ARBA" id="ARBA00022553"/>
    </source>
</evidence>
<accession>A0A6H0YVE7</accession>
<feature type="domain" description="Ketosynthase family 3 (KS3)" evidence="10">
    <location>
        <begin position="4"/>
        <end position="431"/>
    </location>
</feature>
<keyword evidence="4" id="KW-0521">NADP</keyword>
<evidence type="ECO:0000256" key="5">
    <source>
        <dbReference type="ARBA" id="ARBA00023002"/>
    </source>
</evidence>
<dbReference type="CDD" id="cd02440">
    <property type="entry name" value="AdoMet_MTases"/>
    <property type="match status" value="1"/>
</dbReference>
<dbReference type="InterPro" id="IPR009081">
    <property type="entry name" value="PP-bd_ACP"/>
</dbReference>
<dbReference type="InterPro" id="IPR016039">
    <property type="entry name" value="Thiolase-like"/>
</dbReference>
<dbReference type="InterPro" id="IPR014031">
    <property type="entry name" value="Ketoacyl_synth_C"/>
</dbReference>
<evidence type="ECO:0000313" key="12">
    <source>
        <dbReference type="EMBL" id="QIX11477.1"/>
    </source>
</evidence>
<evidence type="ECO:0000256" key="8">
    <source>
        <dbReference type="PROSITE-ProRule" id="PRU01363"/>
    </source>
</evidence>
<evidence type="ECO:0000259" key="9">
    <source>
        <dbReference type="PROSITE" id="PS50075"/>
    </source>
</evidence>
<dbReference type="Pfam" id="PF08242">
    <property type="entry name" value="Methyltransf_12"/>
    <property type="match status" value="1"/>
</dbReference>
<dbReference type="Pfam" id="PF00698">
    <property type="entry name" value="Acyl_transf_1"/>
    <property type="match status" value="1"/>
</dbReference>
<dbReference type="InterPro" id="IPR020806">
    <property type="entry name" value="PKS_PP-bd"/>
</dbReference>
<dbReference type="InterPro" id="IPR016036">
    <property type="entry name" value="Malonyl_transacylase_ACP-bd"/>
</dbReference>
<dbReference type="InterPro" id="IPR036736">
    <property type="entry name" value="ACP-like_sf"/>
</dbReference>
<dbReference type="Gene3D" id="3.90.180.10">
    <property type="entry name" value="Medium-chain alcohol dehydrogenases, catalytic domain"/>
    <property type="match status" value="1"/>
</dbReference>
<dbReference type="InterPro" id="IPR013968">
    <property type="entry name" value="PKS_KR"/>
</dbReference>
<dbReference type="Pfam" id="PF00109">
    <property type="entry name" value="ketoacyl-synt"/>
    <property type="match status" value="1"/>
</dbReference>
<dbReference type="InterPro" id="IPR020841">
    <property type="entry name" value="PKS_Beta-ketoAc_synthase_dom"/>
</dbReference>
<dbReference type="Pfam" id="PF23297">
    <property type="entry name" value="ACP_SdgA_C"/>
    <property type="match status" value="1"/>
</dbReference>
<dbReference type="InterPro" id="IPR036291">
    <property type="entry name" value="NAD(P)-bd_dom_sf"/>
</dbReference>
<proteinExistence type="predicted"/>
<dbReference type="SUPFAM" id="SSF50129">
    <property type="entry name" value="GroES-like"/>
    <property type="match status" value="1"/>
</dbReference>
<dbReference type="InterPro" id="IPR049551">
    <property type="entry name" value="PKS_DH_C"/>
</dbReference>
<evidence type="ECO:0000256" key="6">
    <source>
        <dbReference type="ARBA" id="ARBA00023268"/>
    </source>
</evidence>
<dbReference type="SUPFAM" id="SSF52151">
    <property type="entry name" value="FabD/lysophospholipase-like"/>
    <property type="match status" value="1"/>
</dbReference>
<dbReference type="SMART" id="SM00822">
    <property type="entry name" value="PKS_KR"/>
    <property type="match status" value="1"/>
</dbReference>
<dbReference type="PROSITE" id="PS52019">
    <property type="entry name" value="PKS_MFAS_DH"/>
    <property type="match status" value="1"/>
</dbReference>
<dbReference type="Gene3D" id="3.40.50.720">
    <property type="entry name" value="NAD(P)-binding Rossmann-like Domain"/>
    <property type="match status" value="1"/>
</dbReference>
<feature type="domain" description="Carrier" evidence="9">
    <location>
        <begin position="2385"/>
        <end position="2462"/>
    </location>
</feature>
<dbReference type="Pfam" id="PF23114">
    <property type="entry name" value="NAD-bd_HRPKS_sdrA"/>
    <property type="match status" value="1"/>
</dbReference>
<evidence type="ECO:0000256" key="1">
    <source>
        <dbReference type="ARBA" id="ARBA00022450"/>
    </source>
</evidence>
<dbReference type="SUPFAM" id="SSF51735">
    <property type="entry name" value="NAD(P)-binding Rossmann-fold domains"/>
    <property type="match status" value="2"/>
</dbReference>
<evidence type="ECO:0000256" key="4">
    <source>
        <dbReference type="ARBA" id="ARBA00022857"/>
    </source>
</evidence>
<dbReference type="Gene3D" id="1.10.1200.10">
    <property type="entry name" value="ACP-like"/>
    <property type="match status" value="1"/>
</dbReference>
<dbReference type="Pfam" id="PF21089">
    <property type="entry name" value="PKS_DH_N"/>
    <property type="match status" value="1"/>
</dbReference>
<dbReference type="InterPro" id="IPR029063">
    <property type="entry name" value="SAM-dependent_MTases_sf"/>
</dbReference>
<dbReference type="InterPro" id="IPR014030">
    <property type="entry name" value="Ketoacyl_synth_N"/>
</dbReference>
<organism evidence="12">
    <name type="scientific">Cladonia metacorallifera</name>
    <name type="common">Lichen-forming fungus</name>
    <dbReference type="NCBI Taxonomy" id="195773"/>
    <lineage>
        <taxon>Eukaryota</taxon>
        <taxon>Fungi</taxon>
        <taxon>Dikarya</taxon>
        <taxon>Ascomycota</taxon>
        <taxon>Pezizomycotina</taxon>
        <taxon>Lecanoromycetes</taxon>
        <taxon>OSLEUM clade</taxon>
        <taxon>Lecanoromycetidae</taxon>
        <taxon>Lecanorales</taxon>
        <taxon>Lecanorineae</taxon>
        <taxon>Cladoniaceae</taxon>
        <taxon>Cladonia</taxon>
    </lineage>
</organism>
<evidence type="ECO:0000259" key="11">
    <source>
        <dbReference type="PROSITE" id="PS52019"/>
    </source>
</evidence>
<dbReference type="SUPFAM" id="SSF53901">
    <property type="entry name" value="Thiolase-like"/>
    <property type="match status" value="1"/>
</dbReference>
<keyword evidence="1" id="KW-0596">Phosphopantetheine</keyword>
<sequence length="2472" mass="274340">MELNEDIAVIGLDLRFPGDASTPESFYEMLQTGRSALSDIPSDRYNLDAFYHPDQDRAGALNVRQAHFVKDNIAAFDAQFFSITPAEAECMDPQQRGLLESVYHALENDPLIAGIPMSKVLGSNTSVHIGCFTREYDSIIFKDPEVDLKYIATGTGTAMLSNRLSWFYDLRGPSMSLDTACSSSLTAAHLACQGLKLGEVSMVSGCNLFYNPDTVVPLTSLGFLSPDGRCYSFDHRANGYSRGEGFGVMVLKRVSDAIRDHDTIRAVIRSTVANQDGKSPGITQPTKSAQVNLIRQAYESAGLDFASTRYFEAHGTGTPVGDPIEASAISSVFTKYRTPEDPIYIGALKSNIGHLEGAAGIAGLLKSVFVLERGIIPPNCWFEKPNPKIHVEEWNFEFPTTSVVWPNRGLRRASINAFGYGGSNAHVVMDDALSYLTMYYQEGRHHTIDIPKLDLRLMRDLPQEHNNMNGFRNTVEPTNPPSKSMEVIAAMGVLDGLTALATMTGAAPTGADIANKLANGPNGEYEPDSNSKMFENAGISSLPEFQQSFSGSGTSADLRERIFVLSSFDEAGVQRLAQAYRNHLLGKSWKLGNEDRYLDDLSYTLACKRTSFVWRTYIIASSTSSLAQALESHPKPVRSESNARVGFVFTGQGAQWFAMGRELLDYPVFRQSLVDAGLYLIQLRCPWNLMDEYLKNDIESSIDDPRFSQPICTVLQVALVELLASWSIHPAAVVGHSSGEIAAAFAVGAISRESAWKLSYYRGALSSDLARSMKQSPGAMLSAALSPEEAQSYLVEAKKGSVVRELTIACINSPKNVTISGPLDGITHLKNILDAEKIFARKLQVENAYHSMYMNPNAGDYTRLVGDLEPETTPDVKKLGERKTSAPITELLEIGPHGALRGPLREIIGELPRSNKITYETLLKRGSSATQTSLAAAGRLYCRGHGVDIAKINEGKAKHVSKNLLVDLPTYPFNHSKSYWNESRLGKGYRFRKSPRHELLGAPVPDWDKNNAIWRNWIRISENPWVRDHRVTGSTLYPAAGMLVMAIEASRQLASAGKTVKGFKLKEVVWHMALRIPLNTEGVETHFHLRPYLDSTAATSSSWSEFELRSCEGGQWREHCRGLIQTEYETQYSPVDDGLEDRMFAETSANRLAEAERECRKNVSTKQLYELLQTVGLEFGPMFQNLSDMRIGQKRNFLGLRQADASFVAVDNVNRKPTVWAEGFVSSAVSSKDADQEDSYRHLCFNIDWKLDPSFVDQNTALKTFVPPRELTDFDPCDLITDIEMMCYLYIRRYSKNSPQSIENMKPHHKKYVAWMHHQFERHDHGELLHAKTDWNKAAEDDDFIAELENRMKNASAEAQISIAVGRVLPQILSGEVDPLQILFSDQLAENVYRHGTGAEINYAKLAGYLDILAHKNPDMKILEVGAGTGGASPPILDTLMRHGENEPGAPRFQTYEFTDISPSFFEKARETFHYCVDRMRFRTLNIENDPTNQGFDLEQYDLIIGANVLHATSTIDITLQNCRKLLKPGGKLMLYELTGTTKMRTGFGFGLLPGWWLSTEPHRQWGPLITVSTWSTHLRRTGFTGVDISFDDYPESKANQLSSVIISTASYHAPKRRQVPATVIIIEKTSSLQRELAEKLQHTLRDKEICVIEIVLLDQFFQTQLEQKLCVFLPELDSSFLDLVHGDDYIGLQRLVTTASSILWLTQGGGASCRNPHAELMTGLARTIRGENPALKFVTLAFEVAEIAALACEITMKIFEAVFAQDCTENTFFSSNGHIYISRILEANYMNTAISSKTQSPRPQPTSFGKEPERKLRMQLGSLGLLATLQFDDDPAYEEPLLPGQVEFKIGDRICGIVRGTFKTYARAMQDTVTKIPEDLSWVSAASLPVVFITAWCALYDIANVQKGETVLIHAAAGGVGQACIQMAHLRGAEVYATVGTLEKRKLLEDKYGIRRDHIFSSRDLTFAAGIKRMTKNRAPFGRFVEIGKVDIYSSARLNMEMFKNSVSFAFIDVGCMSDNDGPRCKRILEAVMDLVREGKLEQLNPIQTYPFSEIEDAFRYMQSGAHSGKIVLVPHDEDEVMVVPSRKPTYNFDPSASYVISGGLGGLGRSIARWMANRGARNLILLSRSGANRDSAKELVNDLEAAKVNVATPPCDVSDLESLLRVLQECMTHMPPIKGCVQGSMVLKDAIFANMSIEDYHAALRPKVQASWNLHTVLPKQLDFFILLPSSSGIVGNRGQANYAIGNTFQDALARHRVSLGLKATALDLGMILSVGFTAEKADVMSHLRAAGFAAMREEEFHAMLDELCNPSLKLSSLLKAQIALGFEIPEILRSKGIEDPGWMHDPLFKHLYQIRTMAGSSDSTQDFVNYGLLLTAADSIEAAAEIINDAIVQKLCKALTIETLDIDTSKPLHEHGVDSLVAVELRTWFLKDLRAEVAVFDMMGESTIRSLAMLVARRSSLLKIVEAEE</sequence>
<dbReference type="SUPFAM" id="SSF53335">
    <property type="entry name" value="S-adenosyl-L-methionine-dependent methyltransferases"/>
    <property type="match status" value="1"/>
</dbReference>
<dbReference type="SUPFAM" id="SSF55048">
    <property type="entry name" value="Probable ACP-binding domain of malonyl-CoA ACP transacylase"/>
    <property type="match status" value="1"/>
</dbReference>
<dbReference type="Gene3D" id="3.30.70.3290">
    <property type="match status" value="1"/>
</dbReference>
<dbReference type="Pfam" id="PF13602">
    <property type="entry name" value="ADH_zinc_N_2"/>
    <property type="match status" value="1"/>
</dbReference>
<dbReference type="Pfam" id="PF02801">
    <property type="entry name" value="Ketoacyl-synt_C"/>
    <property type="match status" value="1"/>
</dbReference>
<dbReference type="InterPro" id="IPR050091">
    <property type="entry name" value="PKS_NRPS_Biosynth_Enz"/>
</dbReference>
<name>A0A6H0YVE7_CLAME</name>
<dbReference type="GO" id="GO:0004312">
    <property type="term" value="F:fatty acid synthase activity"/>
    <property type="evidence" value="ECO:0007669"/>
    <property type="project" value="TreeGrafter"/>
</dbReference>
<dbReference type="PROSITE" id="PS52004">
    <property type="entry name" value="KS3_2"/>
    <property type="match status" value="1"/>
</dbReference>
<dbReference type="InterPro" id="IPR016035">
    <property type="entry name" value="Acyl_Trfase/lysoPLipase"/>
</dbReference>
<dbReference type="Pfam" id="PF16197">
    <property type="entry name" value="KAsynt_C_assoc"/>
    <property type="match status" value="1"/>
</dbReference>
<keyword evidence="6" id="KW-0511">Multifunctional enzyme</keyword>
<dbReference type="InterPro" id="IPR057326">
    <property type="entry name" value="KR_dom"/>
</dbReference>
<dbReference type="InterPro" id="IPR049552">
    <property type="entry name" value="PKS_DH_N"/>
</dbReference>
<dbReference type="SMART" id="SM00826">
    <property type="entry name" value="PKS_DH"/>
    <property type="match status" value="1"/>
</dbReference>
<dbReference type="SUPFAM" id="SSF47336">
    <property type="entry name" value="ACP-like"/>
    <property type="match status" value="1"/>
</dbReference>
<dbReference type="SMART" id="SM00825">
    <property type="entry name" value="PKS_KS"/>
    <property type="match status" value="1"/>
</dbReference>
<dbReference type="CDD" id="cd00833">
    <property type="entry name" value="PKS"/>
    <property type="match status" value="1"/>
</dbReference>
<keyword evidence="3" id="KW-0808">Transferase</keyword>
<dbReference type="GO" id="GO:0031177">
    <property type="term" value="F:phosphopantetheine binding"/>
    <property type="evidence" value="ECO:0007669"/>
    <property type="project" value="InterPro"/>
</dbReference>
<keyword evidence="7" id="KW-0012">Acyltransferase</keyword>
<dbReference type="SMART" id="SM00829">
    <property type="entry name" value="PKS_ER"/>
    <property type="match status" value="1"/>
</dbReference>
<dbReference type="InterPro" id="IPR056501">
    <property type="entry name" value="NAD-bd_HRPKS_sdrA"/>
</dbReference>
<dbReference type="PANTHER" id="PTHR43775:SF29">
    <property type="entry name" value="ASPERFURANONE POLYKETIDE SYNTHASE AFOG-RELATED"/>
    <property type="match status" value="1"/>
</dbReference>
<reference evidence="12" key="1">
    <citation type="submission" date="2019-08" db="EMBL/GenBank/DDBJ databases">
        <title>Exogenous carbon and light sources induced a secondary metabolite, cristazarin, in a lichen-forming fungus Cladonia metacorallifera.</title>
        <authorList>
            <person name="Kim J.A."/>
            <person name="Kim S."/>
            <person name="Park S.-Y."/>
            <person name="Hur J.-S."/>
        </authorList>
    </citation>
    <scope>NUCLEOTIDE SEQUENCE</scope>
</reference>
<dbReference type="GO" id="GO:0016491">
    <property type="term" value="F:oxidoreductase activity"/>
    <property type="evidence" value="ECO:0007669"/>
    <property type="project" value="UniProtKB-KW"/>
</dbReference>